<dbReference type="PANTHER" id="PTHR36114:SF1">
    <property type="entry name" value="16.7 KDA PROTEIN IN WHIE LOCUS"/>
    <property type="match status" value="1"/>
</dbReference>
<keyword evidence="5" id="KW-1185">Reference proteome</keyword>
<organism evidence="4 6">
    <name type="scientific">Frigoribacterium faeni</name>
    <dbReference type="NCBI Taxonomy" id="145483"/>
    <lineage>
        <taxon>Bacteria</taxon>
        <taxon>Bacillati</taxon>
        <taxon>Actinomycetota</taxon>
        <taxon>Actinomycetes</taxon>
        <taxon>Micrococcales</taxon>
        <taxon>Microbacteriaceae</taxon>
        <taxon>Frigoribacterium</taxon>
    </lineage>
</organism>
<dbReference type="InterPro" id="IPR014710">
    <property type="entry name" value="RmlC-like_jellyroll"/>
</dbReference>
<evidence type="ECO:0000313" key="3">
    <source>
        <dbReference type="EMBL" id="GEK83342.1"/>
    </source>
</evidence>
<dbReference type="EMBL" id="BJUV01000014">
    <property type="protein sequence ID" value="GEK83342.1"/>
    <property type="molecule type" value="Genomic_DNA"/>
</dbReference>
<feature type="domain" description="Cupin type-2" evidence="2">
    <location>
        <begin position="49"/>
        <end position="114"/>
    </location>
</feature>
<accession>A0A7W3JIX4</accession>
<dbReference type="Proteomes" id="UP000321154">
    <property type="component" value="Unassembled WGS sequence"/>
</dbReference>
<feature type="region of interest" description="Disordered" evidence="1">
    <location>
        <begin position="1"/>
        <end position="20"/>
    </location>
</feature>
<dbReference type="EMBL" id="JACGWW010000002">
    <property type="protein sequence ID" value="MBA8813697.1"/>
    <property type="molecule type" value="Genomic_DNA"/>
</dbReference>
<dbReference type="SUPFAM" id="SSF51182">
    <property type="entry name" value="RmlC-like cupins"/>
    <property type="match status" value="1"/>
</dbReference>
<dbReference type="InterPro" id="IPR011051">
    <property type="entry name" value="RmlC_Cupin_sf"/>
</dbReference>
<proteinExistence type="predicted"/>
<keyword evidence="4" id="KW-0413">Isomerase</keyword>
<protein>
    <submittedName>
        <fullName evidence="3 4">Mannose-6-phosphate isomerase</fullName>
    </submittedName>
</protein>
<dbReference type="InterPro" id="IPR052044">
    <property type="entry name" value="PKS_Associated_Protein"/>
</dbReference>
<reference evidence="3 5" key="1">
    <citation type="submission" date="2019-07" db="EMBL/GenBank/DDBJ databases">
        <title>Whole genome shotgun sequence of Frigoribacterium faeni NBRC 103066.</title>
        <authorList>
            <person name="Hosoyama A."/>
            <person name="Uohara A."/>
            <person name="Ohji S."/>
            <person name="Ichikawa N."/>
        </authorList>
    </citation>
    <scope>NUCLEOTIDE SEQUENCE [LARGE SCALE GENOMIC DNA]</scope>
    <source>
        <strain evidence="3 5">NBRC 103066</strain>
    </source>
</reference>
<dbReference type="Proteomes" id="UP000522688">
    <property type="component" value="Unassembled WGS sequence"/>
</dbReference>
<dbReference type="CDD" id="cd02226">
    <property type="entry name" value="cupin_YdbB-like"/>
    <property type="match status" value="1"/>
</dbReference>
<comment type="caution">
    <text evidence="4">The sequence shown here is derived from an EMBL/GenBank/DDBJ whole genome shotgun (WGS) entry which is preliminary data.</text>
</comment>
<name>A0A7W3JIX4_9MICO</name>
<dbReference type="AlphaFoldDB" id="A0A7W3JIX4"/>
<evidence type="ECO:0000313" key="5">
    <source>
        <dbReference type="Proteomes" id="UP000321154"/>
    </source>
</evidence>
<evidence type="ECO:0000313" key="4">
    <source>
        <dbReference type="EMBL" id="MBA8813697.1"/>
    </source>
</evidence>
<dbReference type="InterPro" id="IPR013096">
    <property type="entry name" value="Cupin_2"/>
</dbReference>
<evidence type="ECO:0000313" key="6">
    <source>
        <dbReference type="Proteomes" id="UP000522688"/>
    </source>
</evidence>
<dbReference type="GO" id="GO:0016853">
    <property type="term" value="F:isomerase activity"/>
    <property type="evidence" value="ECO:0007669"/>
    <property type="project" value="UniProtKB-KW"/>
</dbReference>
<dbReference type="RefSeq" id="WP_208720869.1">
    <property type="nucleotide sequence ID" value="NZ_BAAAHR010000008.1"/>
</dbReference>
<gene>
    <name evidence="4" type="ORF">FB463_001946</name>
    <name evidence="3" type="ORF">FFA01_16510</name>
</gene>
<evidence type="ECO:0000259" key="2">
    <source>
        <dbReference type="Pfam" id="PF07883"/>
    </source>
</evidence>
<evidence type="ECO:0000256" key="1">
    <source>
        <dbReference type="SAM" id="MobiDB-lite"/>
    </source>
</evidence>
<dbReference type="Gene3D" id="2.60.120.10">
    <property type="entry name" value="Jelly Rolls"/>
    <property type="match status" value="1"/>
</dbReference>
<sequence length="137" mass="14740">MNEEPIHGTTTTDADPAQVMSGPVSATATLDALTEFWSQRTLATANGTLIKVAKGAGSTEWHHHDDQDETFVLLEGALTVQLRTHDVELVPGDVFVVDRGVEHRPRTDSEARFIILGTTITSNAAGGKPEWSFTAAE</sequence>
<dbReference type="Pfam" id="PF07883">
    <property type="entry name" value="Cupin_2"/>
    <property type="match status" value="1"/>
</dbReference>
<reference evidence="4 6" key="2">
    <citation type="submission" date="2020-07" db="EMBL/GenBank/DDBJ databases">
        <title>Sequencing the genomes of 1000 actinobacteria strains.</title>
        <authorList>
            <person name="Klenk H.-P."/>
        </authorList>
    </citation>
    <scope>NUCLEOTIDE SEQUENCE [LARGE SCALE GENOMIC DNA]</scope>
    <source>
        <strain evidence="4 6">DSM 10309</strain>
    </source>
</reference>
<dbReference type="PANTHER" id="PTHR36114">
    <property type="entry name" value="16.7 KDA PROTEIN IN WHIE LOCUS"/>
    <property type="match status" value="1"/>
</dbReference>